<keyword evidence="2" id="KW-1185">Reference proteome</keyword>
<dbReference type="EMBL" id="QNVT01000005">
    <property type="protein sequence ID" value="REC62954.1"/>
    <property type="molecule type" value="Genomic_DNA"/>
</dbReference>
<dbReference type="AlphaFoldDB" id="A0A3D9CB43"/>
<proteinExistence type="predicted"/>
<comment type="caution">
    <text evidence="1">The sequence shown here is derived from an EMBL/GenBank/DDBJ whole genome shotgun (WGS) entry which is preliminary data.</text>
</comment>
<evidence type="ECO:0000313" key="2">
    <source>
        <dbReference type="Proteomes" id="UP000256686"/>
    </source>
</evidence>
<protein>
    <recommendedName>
        <fullName evidence="3">Replication initiation factor</fullName>
    </recommendedName>
</protein>
<name>A0A3D9CB43_9FLAO</name>
<sequence>MSKINTVNIMIDFIKTYTKTKESLENKIKSYEDSETICNLDFGTGEIVYPCRRYFENIEVRITNVSGFVRNSMHKYFNLKNGFGDNNYTDFYYPDIMTSFEQLQADLDEDISDYNVTNLEFGLNIQTSLSPKYMLDNNILMFNFDEFNQKDTFKGKGMYKQYNRSEYYVKIYDKGLQYKLDYNLLRVEIKVTDSKLLKKRFGIHTVQDIYDKNKLELMFNFLLECFDEVNIIDSLATQEIRGEEKTVIELGKSPHYWREIKNSKSSSHYYDLRTRFNNLLRKYNLDTIKLELRDLLVAKFRTLIGDR</sequence>
<evidence type="ECO:0000313" key="1">
    <source>
        <dbReference type="EMBL" id="REC62954.1"/>
    </source>
</evidence>
<dbReference type="Proteomes" id="UP000256686">
    <property type="component" value="Unassembled WGS sequence"/>
</dbReference>
<reference evidence="2" key="1">
    <citation type="submission" date="2018-06" db="EMBL/GenBank/DDBJ databases">
        <authorList>
            <person name="Lum Nde A."/>
            <person name="Hugo C."/>
        </authorList>
    </citation>
    <scope>NUCLEOTIDE SEQUENCE [LARGE SCALE GENOMIC DNA]</scope>
    <source>
        <strain evidence="2">1_F178</strain>
    </source>
</reference>
<accession>A0A3D9CB43</accession>
<gene>
    <name evidence="1" type="ORF">DRF65_06880</name>
</gene>
<evidence type="ECO:0008006" key="3">
    <source>
        <dbReference type="Google" id="ProtNLM"/>
    </source>
</evidence>
<organism evidence="1 2">
    <name type="scientific">Chryseobacterium pennae</name>
    <dbReference type="NCBI Taxonomy" id="2258962"/>
    <lineage>
        <taxon>Bacteria</taxon>
        <taxon>Pseudomonadati</taxon>
        <taxon>Bacteroidota</taxon>
        <taxon>Flavobacteriia</taxon>
        <taxon>Flavobacteriales</taxon>
        <taxon>Weeksellaceae</taxon>
        <taxon>Chryseobacterium group</taxon>
        <taxon>Chryseobacterium</taxon>
    </lineage>
</organism>